<accession>A0ABQ9GKD8</accession>
<evidence type="ECO:0000313" key="3">
    <source>
        <dbReference type="Proteomes" id="UP001159363"/>
    </source>
</evidence>
<dbReference type="Proteomes" id="UP001159363">
    <property type="component" value="Chromosome 10"/>
</dbReference>
<comment type="caution">
    <text evidence="2">The sequence shown here is derived from an EMBL/GenBank/DDBJ whole genome shotgun (WGS) entry which is preliminary data.</text>
</comment>
<dbReference type="EMBL" id="JARBHB010000011">
    <property type="protein sequence ID" value="KAJ8872495.1"/>
    <property type="molecule type" value="Genomic_DNA"/>
</dbReference>
<evidence type="ECO:0000313" key="2">
    <source>
        <dbReference type="EMBL" id="KAJ8872495.1"/>
    </source>
</evidence>
<gene>
    <name evidence="2" type="ORF">PR048_026101</name>
</gene>
<sequence>MQNTTEVMKMVIILSHGNAQTVVARRTTYDAASSFGGVANVPITKSLNHAACNARARFQEDKERRRKEDKTTKEEPMQEVEEQKAKKLKLMEKAQRNRND</sequence>
<proteinExistence type="predicted"/>
<name>A0ABQ9GKD8_9NEOP</name>
<keyword evidence="3" id="KW-1185">Reference proteome</keyword>
<feature type="compositionally biased region" description="Basic and acidic residues" evidence="1">
    <location>
        <begin position="57"/>
        <end position="100"/>
    </location>
</feature>
<organism evidence="2 3">
    <name type="scientific">Dryococelus australis</name>
    <dbReference type="NCBI Taxonomy" id="614101"/>
    <lineage>
        <taxon>Eukaryota</taxon>
        <taxon>Metazoa</taxon>
        <taxon>Ecdysozoa</taxon>
        <taxon>Arthropoda</taxon>
        <taxon>Hexapoda</taxon>
        <taxon>Insecta</taxon>
        <taxon>Pterygota</taxon>
        <taxon>Neoptera</taxon>
        <taxon>Polyneoptera</taxon>
        <taxon>Phasmatodea</taxon>
        <taxon>Verophasmatodea</taxon>
        <taxon>Anareolatae</taxon>
        <taxon>Phasmatidae</taxon>
        <taxon>Eurycanthinae</taxon>
        <taxon>Dryococelus</taxon>
    </lineage>
</organism>
<feature type="region of interest" description="Disordered" evidence="1">
    <location>
        <begin position="55"/>
        <end position="100"/>
    </location>
</feature>
<evidence type="ECO:0000256" key="1">
    <source>
        <dbReference type="SAM" id="MobiDB-lite"/>
    </source>
</evidence>
<protein>
    <submittedName>
        <fullName evidence="2">Uncharacterized protein</fullName>
    </submittedName>
</protein>
<reference evidence="2 3" key="1">
    <citation type="submission" date="2023-02" db="EMBL/GenBank/DDBJ databases">
        <title>LHISI_Scaffold_Assembly.</title>
        <authorList>
            <person name="Stuart O.P."/>
            <person name="Cleave R."/>
            <person name="Magrath M.J.L."/>
            <person name="Mikheyev A.S."/>
        </authorList>
    </citation>
    <scope>NUCLEOTIDE SEQUENCE [LARGE SCALE GENOMIC DNA]</scope>
    <source>
        <strain evidence="2">Daus_M_001</strain>
        <tissue evidence="2">Leg muscle</tissue>
    </source>
</reference>